<dbReference type="PANTHER" id="PTHR45782">
    <property type="entry name" value="MITOCHONDRIAL RIBOSOME-ASSOCIATED GTPASE 1"/>
    <property type="match status" value="1"/>
</dbReference>
<evidence type="ECO:0000313" key="12">
    <source>
        <dbReference type="Proteomes" id="UP000001554"/>
    </source>
</evidence>
<dbReference type="Gene3D" id="3.40.50.300">
    <property type="entry name" value="P-loop containing nucleotide triphosphate hydrolases"/>
    <property type="match status" value="1"/>
</dbReference>
<comment type="function">
    <text evidence="8 9">Plays a role in the regulation of the mitochondrial ribosome assembly and of translational activity. Displays mitochondrial GTPase activity.</text>
</comment>
<feature type="binding site" evidence="10">
    <location>
        <begin position="77"/>
        <end position="80"/>
    </location>
    <ligand>
        <name>GTP</name>
        <dbReference type="ChEBI" id="CHEBI:37565"/>
    </ligand>
</feature>
<sequence>MASSRAANKFRTAFNYKGYEVARWFPGHMAKGLGKMRRQLKGVDCVIEVHDARIPISGRTPRFQETLSIRPHLLMLNKIDLADLSRKREIEEKLRQQNVEHLTFASCTTFKDKDVKQIMPKVMDILASSPEFYKGEDDDITLMVIGIPNVGKSSLINAFRRMYLKKGRATPVGKDPGITRSVLTKIRVSDRPSVFLLDTPGVLSPNIPDVETGFKLALVGAIKDHLVGEDFLADYLLFRLNRQENFRYVEHYKMQEPCDHVLKMLGHIAVQMGKSRKIKMDSGTGSMIIHQPNFQAAALQFLRDFRQGALGPAMLD</sequence>
<gene>
    <name evidence="13" type="primary">LOC118419380</name>
</gene>
<proteinExistence type="inferred from homology"/>
<reference evidence="12" key="1">
    <citation type="journal article" date="2020" name="Nat. Ecol. Evol.">
        <title>Deeply conserved synteny resolves early events in vertebrate evolution.</title>
        <authorList>
            <person name="Simakov O."/>
            <person name="Marletaz F."/>
            <person name="Yue J.X."/>
            <person name="O'Connell B."/>
            <person name="Jenkins J."/>
            <person name="Brandt A."/>
            <person name="Calef R."/>
            <person name="Tung C.H."/>
            <person name="Huang T.K."/>
            <person name="Schmutz J."/>
            <person name="Satoh N."/>
            <person name="Yu J.K."/>
            <person name="Putnam N.H."/>
            <person name="Green R.E."/>
            <person name="Rokhsar D.S."/>
        </authorList>
    </citation>
    <scope>NUCLEOTIDE SEQUENCE [LARGE SCALE GENOMIC DNA]</scope>
    <source>
        <strain evidence="12">S238N-H82</strain>
    </source>
</reference>
<keyword evidence="12" id="KW-1185">Reference proteome</keyword>
<dbReference type="AlphaFoldDB" id="A0A9J7LH45"/>
<keyword evidence="7" id="KW-0472">Membrane</keyword>
<dbReference type="CDD" id="cd01856">
    <property type="entry name" value="YlqF"/>
    <property type="match status" value="1"/>
</dbReference>
<feature type="domain" description="G" evidence="11">
    <location>
        <begin position="142"/>
        <end position="243"/>
    </location>
</feature>
<dbReference type="RefSeq" id="XP_035681638.1">
    <property type="nucleotide sequence ID" value="XM_035825745.1"/>
</dbReference>
<evidence type="ECO:0000313" key="13">
    <source>
        <dbReference type="RefSeq" id="XP_035681638.1"/>
    </source>
</evidence>
<keyword evidence="6 9" id="KW-0342">GTP-binding</keyword>
<organism evidence="12 13">
    <name type="scientific">Branchiostoma floridae</name>
    <name type="common">Florida lancelet</name>
    <name type="synonym">Amphioxus</name>
    <dbReference type="NCBI Taxonomy" id="7739"/>
    <lineage>
        <taxon>Eukaryota</taxon>
        <taxon>Metazoa</taxon>
        <taxon>Chordata</taxon>
        <taxon>Cephalochordata</taxon>
        <taxon>Leptocardii</taxon>
        <taxon>Amphioxiformes</taxon>
        <taxon>Branchiostomatidae</taxon>
        <taxon>Branchiostoma</taxon>
    </lineage>
</organism>
<evidence type="ECO:0000256" key="3">
    <source>
        <dbReference type="ARBA" id="ARBA00022792"/>
    </source>
</evidence>
<evidence type="ECO:0000256" key="5">
    <source>
        <dbReference type="ARBA" id="ARBA00023128"/>
    </source>
</evidence>
<dbReference type="InterPro" id="IPR016478">
    <property type="entry name" value="GTPase_MTG1"/>
</dbReference>
<feature type="binding site" evidence="10">
    <location>
        <position position="201"/>
    </location>
    <ligand>
        <name>GTP</name>
        <dbReference type="ChEBI" id="CHEBI:37565"/>
    </ligand>
</feature>
<dbReference type="FunFam" id="1.10.1580.10:FF:000004">
    <property type="entry name" value="Mitochondrial GTPase 1"/>
    <property type="match status" value="1"/>
</dbReference>
<name>A0A9J7LH45_BRAFL</name>
<evidence type="ECO:0000256" key="8">
    <source>
        <dbReference type="ARBA" id="ARBA00045284"/>
    </source>
</evidence>
<evidence type="ECO:0000256" key="9">
    <source>
        <dbReference type="PIRNR" id="PIRNR006230"/>
    </source>
</evidence>
<dbReference type="GO" id="GO:0005743">
    <property type="term" value="C:mitochondrial inner membrane"/>
    <property type="evidence" value="ECO:0007669"/>
    <property type="project" value="UniProtKB-SubCell"/>
</dbReference>
<accession>A0A9J7LH45</accession>
<evidence type="ECO:0000256" key="4">
    <source>
        <dbReference type="ARBA" id="ARBA00022946"/>
    </source>
</evidence>
<dbReference type="InterPro" id="IPR006073">
    <property type="entry name" value="GTP-bd"/>
</dbReference>
<keyword evidence="4" id="KW-0809">Transit peptide</keyword>
<comment type="similarity">
    <text evidence="9">Belongs to the TRAFAC class YlqF/YawG GTPase family. MTG1 subfamily.</text>
</comment>
<evidence type="ECO:0000256" key="1">
    <source>
        <dbReference type="ARBA" id="ARBA00004443"/>
    </source>
</evidence>
<feature type="binding site" evidence="10">
    <location>
        <begin position="149"/>
        <end position="154"/>
    </location>
    <ligand>
        <name>GTP</name>
        <dbReference type="ChEBI" id="CHEBI:37565"/>
    </ligand>
</feature>
<evidence type="ECO:0000256" key="6">
    <source>
        <dbReference type="ARBA" id="ARBA00023134"/>
    </source>
</evidence>
<dbReference type="GO" id="GO:0003924">
    <property type="term" value="F:GTPase activity"/>
    <property type="evidence" value="ECO:0000318"/>
    <property type="project" value="GO_Central"/>
</dbReference>
<evidence type="ECO:0000256" key="7">
    <source>
        <dbReference type="ARBA" id="ARBA00023136"/>
    </source>
</evidence>
<dbReference type="GO" id="GO:0005739">
    <property type="term" value="C:mitochondrion"/>
    <property type="evidence" value="ECO:0000318"/>
    <property type="project" value="GO_Central"/>
</dbReference>
<dbReference type="PIRSF" id="PIRSF006230">
    <property type="entry name" value="MG442"/>
    <property type="match status" value="1"/>
</dbReference>
<keyword evidence="2 9" id="KW-0547">Nucleotide-binding</keyword>
<dbReference type="SUPFAM" id="SSF52540">
    <property type="entry name" value="P-loop containing nucleoside triphosphate hydrolases"/>
    <property type="match status" value="1"/>
</dbReference>
<comment type="subcellular location">
    <subcellularLocation>
        <location evidence="1">Mitochondrion inner membrane</location>
        <topology evidence="1">Peripheral membrane protein</topology>
        <orientation evidence="1">Matrix side</orientation>
    </subcellularLocation>
</comment>
<reference evidence="13" key="2">
    <citation type="submission" date="2025-08" db="UniProtKB">
        <authorList>
            <consortium name="RefSeq"/>
        </authorList>
    </citation>
    <scope>IDENTIFICATION</scope>
    <source>
        <strain evidence="13">S238N-H82</strain>
        <tissue evidence="13">Testes</tissue>
    </source>
</reference>
<keyword evidence="5 9" id="KW-0496">Mitochondrion</keyword>
<evidence type="ECO:0000259" key="11">
    <source>
        <dbReference type="Pfam" id="PF01926"/>
    </source>
</evidence>
<dbReference type="KEGG" id="bfo:118419380"/>
<dbReference type="Gene3D" id="1.10.1580.10">
    <property type="match status" value="1"/>
</dbReference>
<dbReference type="FunFam" id="3.40.50.300:FF:000876">
    <property type="entry name" value="Mitochondrial GTPase 1"/>
    <property type="match status" value="1"/>
</dbReference>
<evidence type="ECO:0000256" key="2">
    <source>
        <dbReference type="ARBA" id="ARBA00022741"/>
    </source>
</evidence>
<dbReference type="Pfam" id="PF01926">
    <property type="entry name" value="MMR_HSR1"/>
    <property type="match status" value="1"/>
</dbReference>
<dbReference type="InterPro" id="IPR027417">
    <property type="entry name" value="P-loop_NTPase"/>
</dbReference>
<dbReference type="Proteomes" id="UP000001554">
    <property type="component" value="Chromosome 7"/>
</dbReference>
<keyword evidence="3" id="KW-0999">Mitochondrion inner membrane</keyword>
<dbReference type="OMA" id="GVLWPKF"/>
<evidence type="ECO:0000256" key="10">
    <source>
        <dbReference type="PIRSR" id="PIRSR006230-1"/>
    </source>
</evidence>
<protein>
    <recommendedName>
        <fullName evidence="9">Mitochondrial GTPase 1</fullName>
    </recommendedName>
</protein>
<dbReference type="OrthoDB" id="269151at2759"/>
<dbReference type="GeneID" id="118419380"/>
<dbReference type="GO" id="GO:0005525">
    <property type="term" value="F:GTP binding"/>
    <property type="evidence" value="ECO:0007669"/>
    <property type="project" value="UniProtKB-KW"/>
</dbReference>
<dbReference type="InterPro" id="IPR023179">
    <property type="entry name" value="GTP-bd_ortho_bundle_sf"/>
</dbReference>
<dbReference type="PANTHER" id="PTHR45782:SF4">
    <property type="entry name" value="MITOCHONDRIAL RIBOSOME-ASSOCIATED GTPASE 1"/>
    <property type="match status" value="1"/>
</dbReference>